<proteinExistence type="predicted"/>
<dbReference type="InterPro" id="IPR043502">
    <property type="entry name" value="DNA/RNA_pol_sf"/>
</dbReference>
<protein>
    <submittedName>
        <fullName evidence="3">Mitochondrial protein</fullName>
    </submittedName>
</protein>
<evidence type="ECO:0000313" key="4">
    <source>
        <dbReference type="Proteomes" id="UP001151760"/>
    </source>
</evidence>
<gene>
    <name evidence="3" type="ORF">Tco_0801442</name>
</gene>
<keyword evidence="4" id="KW-1185">Reference proteome</keyword>
<dbReference type="Proteomes" id="UP001151760">
    <property type="component" value="Unassembled WGS sequence"/>
</dbReference>
<dbReference type="PANTHER" id="PTHR37984:SF5">
    <property type="entry name" value="PROTEIN NYNRIN-LIKE"/>
    <property type="match status" value="1"/>
</dbReference>
<dbReference type="SUPFAM" id="SSF56672">
    <property type="entry name" value="DNA/RNA polymerases"/>
    <property type="match status" value="1"/>
</dbReference>
<dbReference type="CDD" id="cd01647">
    <property type="entry name" value="RT_LTR"/>
    <property type="match status" value="1"/>
</dbReference>
<dbReference type="PROSITE" id="PS50878">
    <property type="entry name" value="RT_POL"/>
    <property type="match status" value="1"/>
</dbReference>
<dbReference type="InterPro" id="IPR041577">
    <property type="entry name" value="RT_RNaseH_2"/>
</dbReference>
<sequence length="316" mass="36778">MVKKKDNSCRMCVDYRQLNKQTIKDKFPIPIIEELIDDLHGSQLFTKLDLRSGYHQIRMNEADIAKTTFRTHEGHYKFLVMPFGLTNAPSTFQSLMNEVFKQHLRKFVLVFFDDILIYSQTMEDRALHLKIVLEIIRHHQLYAKRSKCVFGTDKVEYLGHVISTKGVATDPEKVKAMNEWPVPINLKQLRGFLGLIGYYRRFIQGYATIRKPLTQLLKKNSFVWTDESQAAFLKLKQAMVSALVLRLPNFSKEFILETYASGVGLGVVLLQEGHPIAFLSKTLSAKHQLMSTYEKRIFGYYICFRKVERLSTRHTF</sequence>
<dbReference type="EMBL" id="BQNB010011734">
    <property type="protein sequence ID" value="GJS94474.1"/>
    <property type="molecule type" value="Genomic_DNA"/>
</dbReference>
<dbReference type="Pfam" id="PF17919">
    <property type="entry name" value="RT_RNaseH_2"/>
    <property type="match status" value="1"/>
</dbReference>
<dbReference type="InterPro" id="IPR000477">
    <property type="entry name" value="RT_dom"/>
</dbReference>
<feature type="domain" description="Reverse transcriptase" evidence="2">
    <location>
        <begin position="1"/>
        <end position="162"/>
    </location>
</feature>
<evidence type="ECO:0000256" key="1">
    <source>
        <dbReference type="ARBA" id="ARBA00023268"/>
    </source>
</evidence>
<organism evidence="3 4">
    <name type="scientific">Tanacetum coccineum</name>
    <dbReference type="NCBI Taxonomy" id="301880"/>
    <lineage>
        <taxon>Eukaryota</taxon>
        <taxon>Viridiplantae</taxon>
        <taxon>Streptophyta</taxon>
        <taxon>Embryophyta</taxon>
        <taxon>Tracheophyta</taxon>
        <taxon>Spermatophyta</taxon>
        <taxon>Magnoliopsida</taxon>
        <taxon>eudicotyledons</taxon>
        <taxon>Gunneridae</taxon>
        <taxon>Pentapetalae</taxon>
        <taxon>asterids</taxon>
        <taxon>campanulids</taxon>
        <taxon>Asterales</taxon>
        <taxon>Asteraceae</taxon>
        <taxon>Asteroideae</taxon>
        <taxon>Anthemideae</taxon>
        <taxon>Anthemidinae</taxon>
        <taxon>Tanacetum</taxon>
    </lineage>
</organism>
<reference evidence="3" key="2">
    <citation type="submission" date="2022-01" db="EMBL/GenBank/DDBJ databases">
        <authorList>
            <person name="Yamashiro T."/>
            <person name="Shiraishi A."/>
            <person name="Satake H."/>
            <person name="Nakayama K."/>
        </authorList>
    </citation>
    <scope>NUCLEOTIDE SEQUENCE</scope>
</reference>
<dbReference type="InterPro" id="IPR050951">
    <property type="entry name" value="Retrovirus_Pol_polyprotein"/>
</dbReference>
<dbReference type="Gene3D" id="3.10.10.10">
    <property type="entry name" value="HIV Type 1 Reverse Transcriptase, subunit A, domain 1"/>
    <property type="match status" value="1"/>
</dbReference>
<name>A0ABQ4ZVZ5_9ASTR</name>
<dbReference type="PANTHER" id="PTHR37984">
    <property type="entry name" value="PROTEIN CBG26694"/>
    <property type="match status" value="1"/>
</dbReference>
<evidence type="ECO:0000259" key="2">
    <source>
        <dbReference type="PROSITE" id="PS50878"/>
    </source>
</evidence>
<keyword evidence="1" id="KW-0511">Multifunctional enzyme</keyword>
<dbReference type="InterPro" id="IPR043128">
    <property type="entry name" value="Rev_trsase/Diguanyl_cyclase"/>
</dbReference>
<comment type="caution">
    <text evidence="3">The sequence shown here is derived from an EMBL/GenBank/DDBJ whole genome shotgun (WGS) entry which is preliminary data.</text>
</comment>
<dbReference type="Pfam" id="PF00078">
    <property type="entry name" value="RVT_1"/>
    <property type="match status" value="1"/>
</dbReference>
<dbReference type="Gene3D" id="3.30.70.270">
    <property type="match status" value="2"/>
</dbReference>
<evidence type="ECO:0000313" key="3">
    <source>
        <dbReference type="EMBL" id="GJS94474.1"/>
    </source>
</evidence>
<reference evidence="3" key="1">
    <citation type="journal article" date="2022" name="Int. J. Mol. Sci.">
        <title>Draft Genome of Tanacetum Coccineum: Genomic Comparison of Closely Related Tanacetum-Family Plants.</title>
        <authorList>
            <person name="Yamashiro T."/>
            <person name="Shiraishi A."/>
            <person name="Nakayama K."/>
            <person name="Satake H."/>
        </authorList>
    </citation>
    <scope>NUCLEOTIDE SEQUENCE</scope>
</reference>
<accession>A0ABQ4ZVZ5</accession>